<evidence type="ECO:0000313" key="1">
    <source>
        <dbReference type="EMBL" id="SEE36226.1"/>
    </source>
</evidence>
<accession>A0A1H5I7J4</accession>
<organism evidence="1 2">
    <name type="scientific">Bradyrhizobium lablabi</name>
    <dbReference type="NCBI Taxonomy" id="722472"/>
    <lineage>
        <taxon>Bacteria</taxon>
        <taxon>Pseudomonadati</taxon>
        <taxon>Pseudomonadota</taxon>
        <taxon>Alphaproteobacteria</taxon>
        <taxon>Hyphomicrobiales</taxon>
        <taxon>Nitrobacteraceae</taxon>
        <taxon>Bradyrhizobium</taxon>
    </lineage>
</organism>
<proteinExistence type="predicted"/>
<dbReference type="EMBL" id="FNTI01000001">
    <property type="protein sequence ID" value="SEE36226.1"/>
    <property type="molecule type" value="Genomic_DNA"/>
</dbReference>
<dbReference type="AlphaFoldDB" id="A0A1H5I7J4"/>
<evidence type="ECO:0000313" key="2">
    <source>
        <dbReference type="Proteomes" id="UP000183208"/>
    </source>
</evidence>
<protein>
    <submittedName>
        <fullName evidence="1">Uncharacterized protein</fullName>
    </submittedName>
</protein>
<name>A0A1H5I7J4_9BRAD</name>
<dbReference type="Proteomes" id="UP000183208">
    <property type="component" value="Unassembled WGS sequence"/>
</dbReference>
<reference evidence="1 2" key="1">
    <citation type="submission" date="2016-10" db="EMBL/GenBank/DDBJ databases">
        <authorList>
            <person name="de Groot N.N."/>
        </authorList>
    </citation>
    <scope>NUCLEOTIDE SEQUENCE [LARGE SCALE GENOMIC DNA]</scope>
    <source>
        <strain evidence="1 2">GAS522</strain>
    </source>
</reference>
<gene>
    <name evidence="1" type="ORF">SAMN05444171_7177</name>
</gene>
<sequence length="59" mass="6259">MATENEVPAWTATDIGQLKPLTTQKAGATKIAKALNRTPGAKTVKAHMHMLDVSLSTRG</sequence>